<dbReference type="STRING" id="2711.A0A067GZJ6"/>
<evidence type="ECO:0000256" key="2">
    <source>
        <dbReference type="ARBA" id="ARBA00052859"/>
    </source>
</evidence>
<dbReference type="SMR" id="A0A067GZJ6"/>
<dbReference type="PANTHER" id="PTHR11877:SF56">
    <property type="entry name" value="CHALCONE SYNTHASE"/>
    <property type="match status" value="1"/>
</dbReference>
<dbReference type="InterPro" id="IPR001099">
    <property type="entry name" value="Chalcone/stilbene_synt_N"/>
</dbReference>
<feature type="domain" description="Chalcone/stilbene synthase N-terminal" evidence="5">
    <location>
        <begin position="5"/>
        <end position="228"/>
    </location>
</feature>
<evidence type="ECO:0000259" key="5">
    <source>
        <dbReference type="Pfam" id="PF00195"/>
    </source>
</evidence>
<evidence type="ECO:0000256" key="3">
    <source>
        <dbReference type="PIRSR" id="PIRSR000451-1"/>
    </source>
</evidence>
<feature type="domain" description="Chalcone/stilbene synthase C-terminal" evidence="6">
    <location>
        <begin position="239"/>
        <end position="389"/>
    </location>
</feature>
<keyword evidence="4" id="KW-0808">Transferase</keyword>
<sequence length="395" mass="42888">MEKVKDGKNQQQGGGLATILAIGTANPPNCIYQADYPDYYFRVTNSDHMTLLKQKFKRICEKSNVKKRYFHVTEDILKKNPNICAYDGSSLDSRQDILVREVPKLGEEAATKAIKEWGQSKSQITHLIFCSLVGVDMPGADYQLTKMLGLNPSVKRVMLYFQGCYIGATAIRMAKDFAENNPGARVLVVCSDLSLGTFRGPSDANLGCLAGQALFGDGAAALIIGANPDTTLSEKPLFQIVSGAQTILPGSDSDVAGQFREMGLTVHLSKNVATVVSENIEKCLDEAFSPFGIKDWNSLFWIVQPGGPAIVNQIEAKLGLKQQKLSATRHVLSEYGNMGGVSVFFILDEIRRKSAEEGKVTTGEGLEWGVMFGIGAGVTVDTVVLRSFPFPTVTT</sequence>
<reference evidence="7 8" key="1">
    <citation type="submission" date="2014-04" db="EMBL/GenBank/DDBJ databases">
        <authorList>
            <consortium name="International Citrus Genome Consortium"/>
            <person name="Gmitter F."/>
            <person name="Chen C."/>
            <person name="Farmerie W."/>
            <person name="Harkins T."/>
            <person name="Desany B."/>
            <person name="Mohiuddin M."/>
            <person name="Kodira C."/>
            <person name="Borodovsky M."/>
            <person name="Lomsadze A."/>
            <person name="Burns P."/>
            <person name="Jenkins J."/>
            <person name="Prochnik S."/>
            <person name="Shu S."/>
            <person name="Chapman J."/>
            <person name="Pitluck S."/>
            <person name="Schmutz J."/>
            <person name="Rokhsar D."/>
        </authorList>
    </citation>
    <scope>NUCLEOTIDE SEQUENCE</scope>
</reference>
<evidence type="ECO:0008006" key="9">
    <source>
        <dbReference type="Google" id="ProtNLM"/>
    </source>
</evidence>
<dbReference type="Gene3D" id="3.40.47.10">
    <property type="match status" value="2"/>
</dbReference>
<dbReference type="InterPro" id="IPR012328">
    <property type="entry name" value="Chalcone/stilbene_synt_C"/>
</dbReference>
<dbReference type="PIRSF" id="PIRSF000451">
    <property type="entry name" value="PKS_III"/>
    <property type="match status" value="1"/>
</dbReference>
<dbReference type="PaxDb" id="2711-XP_006472745.1"/>
<evidence type="ECO:0000256" key="1">
    <source>
        <dbReference type="ARBA" id="ARBA00005531"/>
    </source>
</evidence>
<keyword evidence="4" id="KW-0012">Acyltransferase</keyword>
<comment type="similarity">
    <text evidence="1 4">Belongs to the thiolase-like superfamily. Chalcone/stilbene synthases family.</text>
</comment>
<feature type="active site" description="Acyl-thioester intermediate" evidence="3">
    <location>
        <position position="164"/>
    </location>
</feature>
<evidence type="ECO:0000256" key="4">
    <source>
        <dbReference type="RuleBase" id="RU003633"/>
    </source>
</evidence>
<dbReference type="InterPro" id="IPR011141">
    <property type="entry name" value="Polyketide_synthase_type-III"/>
</dbReference>
<dbReference type="SUPFAM" id="SSF53901">
    <property type="entry name" value="Thiolase-like"/>
    <property type="match status" value="2"/>
</dbReference>
<dbReference type="CDD" id="cd00831">
    <property type="entry name" value="CHS_like"/>
    <property type="match status" value="1"/>
</dbReference>
<comment type="catalytic activity">
    <reaction evidence="2">
        <text>N-methylanthraniloyl-CoA + 3 malonyl-CoA + 3 H(+) = 1,3-dihydroxy-N-methylacridone + 3 CO2 + 4 CoA + H2O</text>
        <dbReference type="Rhea" id="RHEA:22224"/>
        <dbReference type="ChEBI" id="CHEBI:15377"/>
        <dbReference type="ChEBI" id="CHEBI:15378"/>
        <dbReference type="ChEBI" id="CHEBI:16526"/>
        <dbReference type="ChEBI" id="CHEBI:30306"/>
        <dbReference type="ChEBI" id="CHEBI:57287"/>
        <dbReference type="ChEBI" id="CHEBI:57384"/>
        <dbReference type="ChEBI" id="CHEBI:58630"/>
        <dbReference type="EC" id="2.3.1.159"/>
    </reaction>
</comment>
<dbReference type="Proteomes" id="UP000027120">
    <property type="component" value="Unassembled WGS sequence"/>
</dbReference>
<accession>A0A067GZJ6</accession>
<dbReference type="GO" id="GO:0050635">
    <property type="term" value="F:acridone synthase activity"/>
    <property type="evidence" value="ECO:0007669"/>
    <property type="project" value="UniProtKB-EC"/>
</dbReference>
<protein>
    <recommendedName>
        <fullName evidence="9">Chalcone synthase</fullName>
    </recommendedName>
</protein>
<dbReference type="InterPro" id="IPR016039">
    <property type="entry name" value="Thiolase-like"/>
</dbReference>
<dbReference type="PANTHER" id="PTHR11877">
    <property type="entry name" value="HYDROXYMETHYLGLUTARYL-COA SYNTHASE"/>
    <property type="match status" value="1"/>
</dbReference>
<evidence type="ECO:0000259" key="6">
    <source>
        <dbReference type="Pfam" id="PF02797"/>
    </source>
</evidence>
<dbReference type="Pfam" id="PF02797">
    <property type="entry name" value="Chal_sti_synt_C"/>
    <property type="match status" value="1"/>
</dbReference>
<evidence type="ECO:0000313" key="8">
    <source>
        <dbReference type="Proteomes" id="UP000027120"/>
    </source>
</evidence>
<dbReference type="Pfam" id="PF00195">
    <property type="entry name" value="Chal_sti_synt_N"/>
    <property type="match status" value="1"/>
</dbReference>
<name>A0A067GZJ6_CITSI</name>
<evidence type="ECO:0000313" key="7">
    <source>
        <dbReference type="EMBL" id="KDO80721.1"/>
    </source>
</evidence>
<dbReference type="FunFam" id="3.40.47.10:FF:000025">
    <property type="entry name" value="Chalcone synthase 2"/>
    <property type="match status" value="1"/>
</dbReference>
<keyword evidence="8" id="KW-1185">Reference proteome</keyword>
<proteinExistence type="inferred from homology"/>
<gene>
    <name evidence="7" type="ORF">CISIN_1g016111mg</name>
</gene>
<dbReference type="eggNOG" id="ENOG502QRSY">
    <property type="taxonomic scope" value="Eukaryota"/>
</dbReference>
<dbReference type="AlphaFoldDB" id="A0A067GZJ6"/>
<dbReference type="EMBL" id="KK784876">
    <property type="protein sequence ID" value="KDO80721.1"/>
    <property type="molecule type" value="Genomic_DNA"/>
</dbReference>
<dbReference type="GO" id="GO:0005783">
    <property type="term" value="C:endoplasmic reticulum"/>
    <property type="evidence" value="ECO:0007669"/>
    <property type="project" value="UniProtKB-ARBA"/>
</dbReference>
<organism evidence="7 8">
    <name type="scientific">Citrus sinensis</name>
    <name type="common">Sweet orange</name>
    <name type="synonym">Citrus aurantium var. sinensis</name>
    <dbReference type="NCBI Taxonomy" id="2711"/>
    <lineage>
        <taxon>Eukaryota</taxon>
        <taxon>Viridiplantae</taxon>
        <taxon>Streptophyta</taxon>
        <taxon>Embryophyta</taxon>
        <taxon>Tracheophyta</taxon>
        <taxon>Spermatophyta</taxon>
        <taxon>Magnoliopsida</taxon>
        <taxon>eudicotyledons</taxon>
        <taxon>Gunneridae</taxon>
        <taxon>Pentapetalae</taxon>
        <taxon>rosids</taxon>
        <taxon>malvids</taxon>
        <taxon>Sapindales</taxon>
        <taxon>Rutaceae</taxon>
        <taxon>Aurantioideae</taxon>
        <taxon>Citrus</taxon>
    </lineage>
</organism>
<dbReference type="FunFam" id="3.40.47.10:FF:000014">
    <property type="entry name" value="Chalcone synthase 1"/>
    <property type="match status" value="1"/>
</dbReference>